<sequence>MRIKPHQQVFFSWFLLLFLFHGSQAQPSTTGYTCTPNQTTYPCQTYVFYRATSPKTSLTWLPLAIFSINISSPSSPLIPYQSLFVPITCSCNSVTATFGSLSAANLTYTIKGGDTFYLVSTRNFQNLTTYQSVEVFNPSSVPTRLKIGDEIVFPIFCKCPNETQAKTGVNYLVSYVFQPYDNLSLVASRFGVRTHDINNMNGNKIYPFDTIFIPVNKLPVLPQPKAPSAASPGNAEKKRAIVGLAIGLGICGIIFNFFFVVLLYRDVFSKKRDMERPEDNQKIQFNRPGMLMKGNEVNLMADVSDCLDYCLIQGSVYKGSINGGIYAIKKMKWNAREELKILQKVNHGNLVKLEGFCIDPEHTTCYLVYEFIENGCLYSWLHQNNNGKLNWKTRLRIAIDVANGLQYIHEHTRPKVVHKDIKSGSILLDSNMRAKIANFGLAKSGCNTITMHIVGTQGYIAPEYVADGVVLTKMDVFSFGVVLLKLGSVNRVLDGSEDRKVKKVKEFMDGGLEGEGRWMESVMNVMGIAIACMNKDSRRRPRMVDVVYALSMTHDLFFHVSEDGLSPPPLFPR</sequence>
<evidence type="ECO:0000313" key="13">
    <source>
        <dbReference type="EMBL" id="TYG98762.1"/>
    </source>
</evidence>
<dbReference type="PROSITE" id="PS50011">
    <property type="entry name" value="PROTEIN_KINASE_DOM"/>
    <property type="match status" value="1"/>
</dbReference>
<reference evidence="13 14" key="1">
    <citation type="submission" date="2019-06" db="EMBL/GenBank/DDBJ databases">
        <title>WGS assembly of Gossypium darwinii.</title>
        <authorList>
            <person name="Chen Z.J."/>
            <person name="Sreedasyam A."/>
            <person name="Ando A."/>
            <person name="Song Q."/>
            <person name="De L."/>
            <person name="Hulse-Kemp A."/>
            <person name="Ding M."/>
            <person name="Ye W."/>
            <person name="Kirkbride R."/>
            <person name="Jenkins J."/>
            <person name="Plott C."/>
            <person name="Lovell J."/>
            <person name="Lin Y.-M."/>
            <person name="Vaughn R."/>
            <person name="Liu B."/>
            <person name="Li W."/>
            <person name="Simpson S."/>
            <person name="Scheffler B."/>
            <person name="Saski C."/>
            <person name="Grover C."/>
            <person name="Hu G."/>
            <person name="Conover J."/>
            <person name="Carlson J."/>
            <person name="Shu S."/>
            <person name="Boston L."/>
            <person name="Williams M."/>
            <person name="Peterson D."/>
            <person name="Mcgee K."/>
            <person name="Jones D."/>
            <person name="Wendel J."/>
            <person name="Stelly D."/>
            <person name="Grimwood J."/>
            <person name="Schmutz J."/>
        </authorList>
    </citation>
    <scope>NUCLEOTIDE SEQUENCE [LARGE SCALE GENOMIC DNA]</scope>
    <source>
        <strain evidence="13">1808015.09</strain>
    </source>
</reference>
<dbReference type="Pfam" id="PF23457">
    <property type="entry name" value="LysM2_NFP"/>
    <property type="match status" value="1"/>
</dbReference>
<keyword evidence="6" id="KW-0067">ATP-binding</keyword>
<evidence type="ECO:0000256" key="2">
    <source>
        <dbReference type="ARBA" id="ARBA00022527"/>
    </source>
</evidence>
<dbReference type="EMBL" id="CM017697">
    <property type="protein sequence ID" value="TYG98762.1"/>
    <property type="molecule type" value="Genomic_DNA"/>
</dbReference>
<evidence type="ECO:0000256" key="3">
    <source>
        <dbReference type="ARBA" id="ARBA00022679"/>
    </source>
</evidence>
<dbReference type="Gene3D" id="3.30.200.20">
    <property type="entry name" value="Phosphorylase Kinase, domain 1"/>
    <property type="match status" value="1"/>
</dbReference>
<keyword evidence="10" id="KW-0732">Signal</keyword>
<protein>
    <recommendedName>
        <fullName evidence="1">non-specific serine/threonine protein kinase</fullName>
        <ecNumber evidence="1">2.7.11.1</ecNumber>
    </recommendedName>
</protein>
<keyword evidence="5" id="KW-0418">Kinase</keyword>
<dbReference type="FunFam" id="1.10.510.10:FF:001023">
    <property type="entry name" value="Os07g0541700 protein"/>
    <property type="match status" value="1"/>
</dbReference>
<dbReference type="InterPro" id="IPR052611">
    <property type="entry name" value="Plant_RLK_LysM"/>
</dbReference>
<dbReference type="Gene3D" id="1.10.510.10">
    <property type="entry name" value="Transferase(Phosphotransferase) domain 1"/>
    <property type="match status" value="1"/>
</dbReference>
<dbReference type="PANTHER" id="PTHR45927:SF15">
    <property type="entry name" value="SERINE_THREONINE RECEPTOR-LIKE KINASE NFP"/>
    <property type="match status" value="1"/>
</dbReference>
<keyword evidence="9" id="KW-0472">Membrane</keyword>
<keyword evidence="4" id="KW-0547">Nucleotide-binding</keyword>
<dbReference type="InterPro" id="IPR001245">
    <property type="entry name" value="Ser-Thr/Tyr_kinase_cat_dom"/>
</dbReference>
<dbReference type="InterPro" id="IPR059143">
    <property type="entry name" value="NFP_LysM2"/>
</dbReference>
<proteinExistence type="predicted"/>
<feature type="signal peptide" evidence="10">
    <location>
        <begin position="1"/>
        <end position="25"/>
    </location>
</feature>
<feature type="transmembrane region" description="Helical" evidence="9">
    <location>
        <begin position="240"/>
        <end position="264"/>
    </location>
</feature>
<evidence type="ECO:0000256" key="4">
    <source>
        <dbReference type="ARBA" id="ARBA00022741"/>
    </source>
</evidence>
<dbReference type="PANTHER" id="PTHR45927">
    <property type="entry name" value="LYSM-DOMAIN RECEPTOR-LIKE KINASE-RELATED"/>
    <property type="match status" value="1"/>
</dbReference>
<dbReference type="AlphaFoldDB" id="A0A5D2F0V9"/>
<dbReference type="SMART" id="SM00257">
    <property type="entry name" value="LysM"/>
    <property type="match status" value="2"/>
</dbReference>
<evidence type="ECO:0000313" key="14">
    <source>
        <dbReference type="Proteomes" id="UP000323506"/>
    </source>
</evidence>
<dbReference type="InterPro" id="IPR011009">
    <property type="entry name" value="Kinase-like_dom_sf"/>
</dbReference>
<dbReference type="Pfam" id="PF23462">
    <property type="entry name" value="LysM3_NFP"/>
    <property type="match status" value="1"/>
</dbReference>
<feature type="domain" description="LysM" evidence="12">
    <location>
        <begin position="106"/>
        <end position="153"/>
    </location>
</feature>
<dbReference type="EC" id="2.7.11.1" evidence="1"/>
<evidence type="ECO:0000256" key="10">
    <source>
        <dbReference type="SAM" id="SignalP"/>
    </source>
</evidence>
<dbReference type="CDD" id="cd00118">
    <property type="entry name" value="LysM"/>
    <property type="match status" value="1"/>
</dbReference>
<comment type="catalytic activity">
    <reaction evidence="7">
        <text>L-threonyl-[protein] + ATP = O-phospho-L-threonyl-[protein] + ADP + H(+)</text>
        <dbReference type="Rhea" id="RHEA:46608"/>
        <dbReference type="Rhea" id="RHEA-COMP:11060"/>
        <dbReference type="Rhea" id="RHEA-COMP:11605"/>
        <dbReference type="ChEBI" id="CHEBI:15378"/>
        <dbReference type="ChEBI" id="CHEBI:30013"/>
        <dbReference type="ChEBI" id="CHEBI:30616"/>
        <dbReference type="ChEBI" id="CHEBI:61977"/>
        <dbReference type="ChEBI" id="CHEBI:456216"/>
        <dbReference type="EC" id="2.7.11.1"/>
    </reaction>
</comment>
<dbReference type="GO" id="GO:0005524">
    <property type="term" value="F:ATP binding"/>
    <property type="evidence" value="ECO:0007669"/>
    <property type="project" value="UniProtKB-KW"/>
</dbReference>
<feature type="domain" description="Protein kinase" evidence="11">
    <location>
        <begin position="285"/>
        <end position="557"/>
    </location>
</feature>
<dbReference type="PROSITE" id="PS51782">
    <property type="entry name" value="LYSM"/>
    <property type="match status" value="1"/>
</dbReference>
<dbReference type="InterPro" id="IPR018392">
    <property type="entry name" value="LysM"/>
</dbReference>
<dbReference type="InterPro" id="IPR000719">
    <property type="entry name" value="Prot_kinase_dom"/>
</dbReference>
<evidence type="ECO:0000259" key="12">
    <source>
        <dbReference type="PROSITE" id="PS51782"/>
    </source>
</evidence>
<dbReference type="GO" id="GO:0004674">
    <property type="term" value="F:protein serine/threonine kinase activity"/>
    <property type="evidence" value="ECO:0007669"/>
    <property type="project" value="UniProtKB-KW"/>
</dbReference>
<comment type="catalytic activity">
    <reaction evidence="8">
        <text>L-seryl-[protein] + ATP = O-phospho-L-seryl-[protein] + ADP + H(+)</text>
        <dbReference type="Rhea" id="RHEA:17989"/>
        <dbReference type="Rhea" id="RHEA-COMP:9863"/>
        <dbReference type="Rhea" id="RHEA-COMP:11604"/>
        <dbReference type="ChEBI" id="CHEBI:15378"/>
        <dbReference type="ChEBI" id="CHEBI:29999"/>
        <dbReference type="ChEBI" id="CHEBI:30616"/>
        <dbReference type="ChEBI" id="CHEBI:83421"/>
        <dbReference type="ChEBI" id="CHEBI:456216"/>
        <dbReference type="EC" id="2.7.11.1"/>
    </reaction>
</comment>
<evidence type="ECO:0000256" key="1">
    <source>
        <dbReference type="ARBA" id="ARBA00012513"/>
    </source>
</evidence>
<evidence type="ECO:0000256" key="8">
    <source>
        <dbReference type="ARBA" id="ARBA00048679"/>
    </source>
</evidence>
<dbReference type="Proteomes" id="UP000323506">
    <property type="component" value="Chromosome A10"/>
</dbReference>
<organism evidence="13 14">
    <name type="scientific">Gossypium darwinii</name>
    <name type="common">Darwin's cotton</name>
    <name type="synonym">Gossypium barbadense var. darwinii</name>
    <dbReference type="NCBI Taxonomy" id="34276"/>
    <lineage>
        <taxon>Eukaryota</taxon>
        <taxon>Viridiplantae</taxon>
        <taxon>Streptophyta</taxon>
        <taxon>Embryophyta</taxon>
        <taxon>Tracheophyta</taxon>
        <taxon>Spermatophyta</taxon>
        <taxon>Magnoliopsida</taxon>
        <taxon>eudicotyledons</taxon>
        <taxon>Gunneridae</taxon>
        <taxon>Pentapetalae</taxon>
        <taxon>rosids</taxon>
        <taxon>malvids</taxon>
        <taxon>Malvales</taxon>
        <taxon>Malvaceae</taxon>
        <taxon>Malvoideae</taxon>
        <taxon>Gossypium</taxon>
    </lineage>
</organism>
<accession>A0A5D2F0V9</accession>
<dbReference type="SUPFAM" id="SSF56112">
    <property type="entry name" value="Protein kinase-like (PK-like)"/>
    <property type="match status" value="1"/>
</dbReference>
<name>A0A5D2F0V9_GOSDA</name>
<feature type="chain" id="PRO_5022890029" description="non-specific serine/threonine protein kinase" evidence="10">
    <location>
        <begin position="26"/>
        <end position="573"/>
    </location>
</feature>
<keyword evidence="14" id="KW-1185">Reference proteome</keyword>
<evidence type="ECO:0000256" key="6">
    <source>
        <dbReference type="ARBA" id="ARBA00022840"/>
    </source>
</evidence>
<evidence type="ECO:0000256" key="9">
    <source>
        <dbReference type="SAM" id="Phobius"/>
    </source>
</evidence>
<dbReference type="InterPro" id="IPR059144">
    <property type="entry name" value="NFP_LysM3"/>
</dbReference>
<keyword evidence="2" id="KW-0723">Serine/threonine-protein kinase</keyword>
<keyword evidence="3" id="KW-0808">Transferase</keyword>
<keyword evidence="9" id="KW-1133">Transmembrane helix</keyword>
<keyword evidence="9" id="KW-0812">Transmembrane</keyword>
<evidence type="ECO:0000256" key="5">
    <source>
        <dbReference type="ARBA" id="ARBA00022777"/>
    </source>
</evidence>
<dbReference type="Pfam" id="PF07714">
    <property type="entry name" value="PK_Tyr_Ser-Thr"/>
    <property type="match status" value="1"/>
</dbReference>
<evidence type="ECO:0000256" key="7">
    <source>
        <dbReference type="ARBA" id="ARBA00047899"/>
    </source>
</evidence>
<evidence type="ECO:0000259" key="11">
    <source>
        <dbReference type="PROSITE" id="PS50011"/>
    </source>
</evidence>
<dbReference type="GO" id="GO:0005886">
    <property type="term" value="C:plasma membrane"/>
    <property type="evidence" value="ECO:0007669"/>
    <property type="project" value="UniProtKB-ARBA"/>
</dbReference>
<gene>
    <name evidence="13" type="ORF">ES288_A10G142200v1</name>
</gene>